<accession>A0A1H9HGX9</accession>
<sequence length="117" mass="13231">MKSKFKVVAVSLLVIGTLLSQNTKADATMLTNYYSGNFDIAWERYATGDNGKATMTYGYNTRLVDEDYVWAKHSTKHHYASLYNGKGWHTGKGVRAGKLSRVDVRHRGTLVKYCNNF</sequence>
<keyword evidence="1" id="KW-0732">Signal</keyword>
<gene>
    <name evidence="2" type="ORF">SAMN05421767_10297</name>
</gene>
<dbReference type="OrthoDB" id="2058870at2"/>
<evidence type="ECO:0000313" key="2">
    <source>
        <dbReference type="EMBL" id="SEQ61565.1"/>
    </source>
</evidence>
<proteinExistence type="predicted"/>
<evidence type="ECO:0000256" key="1">
    <source>
        <dbReference type="SAM" id="SignalP"/>
    </source>
</evidence>
<evidence type="ECO:0008006" key="4">
    <source>
        <dbReference type="Google" id="ProtNLM"/>
    </source>
</evidence>
<dbReference type="EMBL" id="FOGF01000002">
    <property type="protein sequence ID" value="SEQ61565.1"/>
    <property type="molecule type" value="Genomic_DNA"/>
</dbReference>
<feature type="chain" id="PRO_5038442193" description="Bacteriocin (Lactococcin_972)" evidence="1">
    <location>
        <begin position="26"/>
        <end position="117"/>
    </location>
</feature>
<protein>
    <recommendedName>
        <fullName evidence="4">Bacteriocin (Lactococcin_972)</fullName>
    </recommendedName>
</protein>
<name>A0A1H9HGX9_9LACT</name>
<dbReference type="RefSeq" id="WP_089745738.1">
    <property type="nucleotide sequence ID" value="NZ_FOGF01000002.1"/>
</dbReference>
<dbReference type="STRING" id="137733.SAMN05421767_10297"/>
<evidence type="ECO:0000313" key="3">
    <source>
        <dbReference type="Proteomes" id="UP000198556"/>
    </source>
</evidence>
<organism evidence="2 3">
    <name type="scientific">Granulicatella balaenopterae</name>
    <dbReference type="NCBI Taxonomy" id="137733"/>
    <lineage>
        <taxon>Bacteria</taxon>
        <taxon>Bacillati</taxon>
        <taxon>Bacillota</taxon>
        <taxon>Bacilli</taxon>
        <taxon>Lactobacillales</taxon>
        <taxon>Carnobacteriaceae</taxon>
        <taxon>Granulicatella</taxon>
    </lineage>
</organism>
<keyword evidence="3" id="KW-1185">Reference proteome</keyword>
<dbReference type="Proteomes" id="UP000198556">
    <property type="component" value="Unassembled WGS sequence"/>
</dbReference>
<reference evidence="2 3" key="1">
    <citation type="submission" date="2016-10" db="EMBL/GenBank/DDBJ databases">
        <authorList>
            <person name="de Groot N.N."/>
        </authorList>
    </citation>
    <scope>NUCLEOTIDE SEQUENCE [LARGE SCALE GENOMIC DNA]</scope>
    <source>
        <strain evidence="2 3">DSM 15827</strain>
    </source>
</reference>
<dbReference type="AlphaFoldDB" id="A0A1H9HGX9"/>
<feature type="signal peptide" evidence="1">
    <location>
        <begin position="1"/>
        <end position="25"/>
    </location>
</feature>